<comment type="caution">
    <text evidence="4">The sequence shown here is derived from an EMBL/GenBank/DDBJ whole genome shotgun (WGS) entry which is preliminary data.</text>
</comment>
<evidence type="ECO:0000313" key="5">
    <source>
        <dbReference type="Proteomes" id="UP000482155"/>
    </source>
</evidence>
<feature type="domain" description="EAL" evidence="2">
    <location>
        <begin position="645"/>
        <end position="899"/>
    </location>
</feature>
<evidence type="ECO:0000259" key="2">
    <source>
        <dbReference type="PROSITE" id="PS50883"/>
    </source>
</evidence>
<evidence type="ECO:0000259" key="3">
    <source>
        <dbReference type="PROSITE" id="PS50887"/>
    </source>
</evidence>
<dbReference type="Gene3D" id="3.20.20.450">
    <property type="entry name" value="EAL domain"/>
    <property type="match status" value="1"/>
</dbReference>
<dbReference type="Gene3D" id="3.30.450.20">
    <property type="entry name" value="PAS domain"/>
    <property type="match status" value="2"/>
</dbReference>
<dbReference type="InterPro" id="IPR001633">
    <property type="entry name" value="EAL_dom"/>
</dbReference>
<organism evidence="4 5">
    <name type="scientific">Noviherbaspirillum galbum</name>
    <dbReference type="NCBI Taxonomy" id="2709383"/>
    <lineage>
        <taxon>Bacteria</taxon>
        <taxon>Pseudomonadati</taxon>
        <taxon>Pseudomonadota</taxon>
        <taxon>Betaproteobacteria</taxon>
        <taxon>Burkholderiales</taxon>
        <taxon>Oxalobacteraceae</taxon>
        <taxon>Noviherbaspirillum</taxon>
    </lineage>
</organism>
<gene>
    <name evidence="4" type="ORF">G3574_23755</name>
</gene>
<feature type="transmembrane region" description="Helical" evidence="1">
    <location>
        <begin position="33"/>
        <end position="55"/>
    </location>
</feature>
<dbReference type="InterPro" id="IPR000014">
    <property type="entry name" value="PAS"/>
</dbReference>
<dbReference type="InterPro" id="IPR052155">
    <property type="entry name" value="Biofilm_reg_signaling"/>
</dbReference>
<dbReference type="Pfam" id="PF00990">
    <property type="entry name" value="GGDEF"/>
    <property type="match status" value="1"/>
</dbReference>
<dbReference type="InterPro" id="IPR035919">
    <property type="entry name" value="EAL_sf"/>
</dbReference>
<keyword evidence="1" id="KW-1133">Transmembrane helix</keyword>
<name>A0A6B3ST09_9BURK</name>
<dbReference type="CDD" id="cd00130">
    <property type="entry name" value="PAS"/>
    <property type="match status" value="1"/>
</dbReference>
<dbReference type="CDD" id="cd01948">
    <property type="entry name" value="EAL"/>
    <property type="match status" value="1"/>
</dbReference>
<protein>
    <submittedName>
        <fullName evidence="4">EAL domain-containing protein</fullName>
    </submittedName>
</protein>
<dbReference type="PROSITE" id="PS50887">
    <property type="entry name" value="GGDEF"/>
    <property type="match status" value="1"/>
</dbReference>
<dbReference type="SUPFAM" id="SSF55785">
    <property type="entry name" value="PYP-like sensor domain (PAS domain)"/>
    <property type="match status" value="1"/>
</dbReference>
<dbReference type="SUPFAM" id="SSF141868">
    <property type="entry name" value="EAL domain-like"/>
    <property type="match status" value="1"/>
</dbReference>
<dbReference type="InterPro" id="IPR000160">
    <property type="entry name" value="GGDEF_dom"/>
</dbReference>
<dbReference type="InterPro" id="IPR029787">
    <property type="entry name" value="Nucleotide_cyclase"/>
</dbReference>
<evidence type="ECO:0000313" key="4">
    <source>
        <dbReference type="EMBL" id="NEX64110.1"/>
    </source>
</evidence>
<dbReference type="AlphaFoldDB" id="A0A6B3ST09"/>
<dbReference type="InterPro" id="IPR043128">
    <property type="entry name" value="Rev_trsase/Diguanyl_cyclase"/>
</dbReference>
<dbReference type="NCBIfam" id="TIGR00254">
    <property type="entry name" value="GGDEF"/>
    <property type="match status" value="1"/>
</dbReference>
<sequence>MAFTLPPARMLLRDKHRWLKRRLGFLEGTWRELLSWPLGFLVLAVLGWALLLIRLEDERRDIERFALKESATLAQAYADHLARSIDAIDQVALFVKFAWNAAGNTLSLENMRQEGLFPASELVLVSVVDKEGRPLTSTQPIDRSVNVADRDHFKAHLERKDDSLFISEPVVGRLSGKTVIQFSRKLTDRAGSFNGVVVVSVSPEYFALSFEAGPLTVDDMLAAVGTEGTIRVSRIGKAVESPGFHVLRQMPAVKSHSGSIKLNGSWFTDNRVRFVSWNAVPGQPDMLAVVGRDEYDQLLPYEEARASSIRLAVLATLIAAVITAYATVSAARLAHIRHHARTVNDAYRLATETASDAFYILEAIDDADGNIVDFETVDCNERGAQLVGRERADLLGLRVSAMYAPRHFKPAMVTFLRAMQDGVYEDDYEVPKGSVIHARWAHRRLVRSGRSLAVTVRDITQTKQHIDELERRGHEDALTALHNRHWLHGFLPRALEESGRQDEMMALLYIDIDGFKAVNDTMGHAAGDELLRIAASRLKSIIRPQDKAVRLGGDEFLIMMQRLRHDTEAAQVAQRVVELFSEKFKLSQGVHAVGVSVGVSLFPKDGADAKTLLQNADVAMYSAKQSGKGQFRFYDPAFYDDLRSRLRTERMLREAVESDQFVIHYQPRVDVETGRVCGLEALVRWNHPEEGLMEPLRFIHIAEETGLIHSLGRTAIEKVCAQLASWAEANQKCVPVSINVSPRQFQEGSVKRVLEASLNRHHVLPEMVEIEVTENSMMGETEDISQEMDALQTLGVKLLVDDFGTGYSSLSQLQRLDMDGLKIDRAFTSELGRSKEGEILFTAIVTMAHALGMRVVAEGVETLEQARILKRLGCDEIQGYYVSRPVPANEVPPLIERRIRLAA</sequence>
<dbReference type="CDD" id="cd01949">
    <property type="entry name" value="GGDEF"/>
    <property type="match status" value="1"/>
</dbReference>
<dbReference type="PROSITE" id="PS50883">
    <property type="entry name" value="EAL"/>
    <property type="match status" value="1"/>
</dbReference>
<dbReference type="PANTHER" id="PTHR44757:SF2">
    <property type="entry name" value="BIOFILM ARCHITECTURE MAINTENANCE PROTEIN MBAA"/>
    <property type="match status" value="1"/>
</dbReference>
<keyword evidence="1" id="KW-0472">Membrane</keyword>
<evidence type="ECO:0000256" key="1">
    <source>
        <dbReference type="SAM" id="Phobius"/>
    </source>
</evidence>
<dbReference type="CDD" id="cd12914">
    <property type="entry name" value="PDC1_DGC_like"/>
    <property type="match status" value="1"/>
</dbReference>
<dbReference type="Pfam" id="PF00563">
    <property type="entry name" value="EAL"/>
    <property type="match status" value="1"/>
</dbReference>
<reference evidence="4 5" key="1">
    <citation type="submission" date="2020-02" db="EMBL/GenBank/DDBJ databases">
        <authorList>
            <person name="Kim M.K."/>
        </authorList>
    </citation>
    <scope>NUCLEOTIDE SEQUENCE [LARGE SCALE GENOMIC DNA]</scope>
    <source>
        <strain evidence="4 5">17J57-3</strain>
    </source>
</reference>
<proteinExistence type="predicted"/>
<dbReference type="Proteomes" id="UP000482155">
    <property type="component" value="Unassembled WGS sequence"/>
</dbReference>
<feature type="transmembrane region" description="Helical" evidence="1">
    <location>
        <begin position="309"/>
        <end position="328"/>
    </location>
</feature>
<feature type="domain" description="GGDEF" evidence="3">
    <location>
        <begin position="503"/>
        <end position="636"/>
    </location>
</feature>
<dbReference type="SUPFAM" id="SSF55073">
    <property type="entry name" value="Nucleotide cyclase"/>
    <property type="match status" value="1"/>
</dbReference>
<keyword evidence="1" id="KW-0812">Transmembrane</keyword>
<dbReference type="SMART" id="SM00052">
    <property type="entry name" value="EAL"/>
    <property type="match status" value="1"/>
</dbReference>
<dbReference type="Gene3D" id="3.30.70.270">
    <property type="match status" value="1"/>
</dbReference>
<dbReference type="RefSeq" id="WP_163968029.1">
    <property type="nucleotide sequence ID" value="NZ_JAAIVB010000078.1"/>
</dbReference>
<dbReference type="PANTHER" id="PTHR44757">
    <property type="entry name" value="DIGUANYLATE CYCLASE DGCP"/>
    <property type="match status" value="1"/>
</dbReference>
<dbReference type="SMART" id="SM00267">
    <property type="entry name" value="GGDEF"/>
    <property type="match status" value="1"/>
</dbReference>
<keyword evidence="5" id="KW-1185">Reference proteome</keyword>
<dbReference type="EMBL" id="JAAIVB010000078">
    <property type="protein sequence ID" value="NEX64110.1"/>
    <property type="molecule type" value="Genomic_DNA"/>
</dbReference>
<accession>A0A6B3ST09</accession>
<dbReference type="InterPro" id="IPR035965">
    <property type="entry name" value="PAS-like_dom_sf"/>
</dbReference>